<dbReference type="Gene3D" id="3.40.50.1820">
    <property type="entry name" value="alpha/beta hydrolase"/>
    <property type="match status" value="1"/>
</dbReference>
<organism evidence="3 4">
    <name type="scientific">Phytohabitans houttuyneae</name>
    <dbReference type="NCBI Taxonomy" id="1076126"/>
    <lineage>
        <taxon>Bacteria</taxon>
        <taxon>Bacillati</taxon>
        <taxon>Actinomycetota</taxon>
        <taxon>Actinomycetes</taxon>
        <taxon>Micromonosporales</taxon>
        <taxon>Micromonosporaceae</taxon>
    </lineage>
</organism>
<dbReference type="AlphaFoldDB" id="A0A6V8KQ09"/>
<keyword evidence="4" id="KW-1185">Reference proteome</keyword>
<evidence type="ECO:0000313" key="4">
    <source>
        <dbReference type="Proteomes" id="UP000482800"/>
    </source>
</evidence>
<feature type="chain" id="PRO_5028908238" evidence="2">
    <location>
        <begin position="28"/>
        <end position="457"/>
    </location>
</feature>
<dbReference type="Proteomes" id="UP000482800">
    <property type="component" value="Unassembled WGS sequence"/>
</dbReference>
<gene>
    <name evidence="3" type="ORF">Phou_081060</name>
</gene>
<name>A0A6V8KQ09_9ACTN</name>
<comment type="caution">
    <text evidence="3">The sequence shown here is derived from an EMBL/GenBank/DDBJ whole genome shotgun (WGS) entry which is preliminary data.</text>
</comment>
<dbReference type="EMBL" id="BLPF01000003">
    <property type="protein sequence ID" value="GFJ83926.1"/>
    <property type="molecule type" value="Genomic_DNA"/>
</dbReference>
<dbReference type="SUPFAM" id="SSF53474">
    <property type="entry name" value="alpha/beta-Hydrolases"/>
    <property type="match status" value="1"/>
</dbReference>
<protein>
    <submittedName>
        <fullName evidence="3">Alpha/beta hydrolase</fullName>
    </submittedName>
</protein>
<keyword evidence="3" id="KW-0378">Hydrolase</keyword>
<dbReference type="InterPro" id="IPR029058">
    <property type="entry name" value="AB_hydrolase_fold"/>
</dbReference>
<feature type="region of interest" description="Disordered" evidence="1">
    <location>
        <begin position="28"/>
        <end position="48"/>
    </location>
</feature>
<proteinExistence type="predicted"/>
<evidence type="ECO:0000313" key="3">
    <source>
        <dbReference type="EMBL" id="GFJ83926.1"/>
    </source>
</evidence>
<keyword evidence="2" id="KW-0732">Signal</keyword>
<evidence type="ECO:0000256" key="2">
    <source>
        <dbReference type="SAM" id="SignalP"/>
    </source>
</evidence>
<accession>A0A6V8KQ09</accession>
<reference evidence="3 4" key="1">
    <citation type="submission" date="2020-03" db="EMBL/GenBank/DDBJ databases">
        <title>Whole genome shotgun sequence of Phytohabitans houttuyneae NBRC 108639.</title>
        <authorList>
            <person name="Komaki H."/>
            <person name="Tamura T."/>
        </authorList>
    </citation>
    <scope>NUCLEOTIDE SEQUENCE [LARGE SCALE GENOMIC DNA]</scope>
    <source>
        <strain evidence="3 4">NBRC 108639</strain>
    </source>
</reference>
<evidence type="ECO:0000256" key="1">
    <source>
        <dbReference type="SAM" id="MobiDB-lite"/>
    </source>
</evidence>
<feature type="signal peptide" evidence="2">
    <location>
        <begin position="1"/>
        <end position="27"/>
    </location>
</feature>
<reference evidence="3 4" key="2">
    <citation type="submission" date="2020-03" db="EMBL/GenBank/DDBJ databases">
        <authorList>
            <person name="Ichikawa N."/>
            <person name="Kimura A."/>
            <person name="Kitahashi Y."/>
            <person name="Uohara A."/>
        </authorList>
    </citation>
    <scope>NUCLEOTIDE SEQUENCE [LARGE SCALE GENOMIC DNA]</scope>
    <source>
        <strain evidence="3 4">NBRC 108639</strain>
    </source>
</reference>
<sequence>MRSAFVFRTLVSSVVTALVVTAAPVPAAAGHDGGRGTGTPGDQPLPGFTVSNPPLAPALVGGVPTRVRQGIHAHAAYIIEVPPSWNGELLMWAHGYRGQGTVLTTEPPGFGLRQHLLDQGYAWAASSYYANGFDIRAGVLSTKALTELFGRLERRPHRTYVAGASMGGYVVGRSLEEYPSLYAGGLPFCGVMGDQRLIDYFLDFQVTAQALSGIRSYPPGSDYLTSVVPRIQGTLGIATINPLAPEPTNALGRQFRDIVVNLTGGPRPGAAAAFAQWKDFVFGLGAPAAASDTVAHDPGLIATNLFTVYSPNAPVNVNRTVQRVAPDRVAERLSSRLTQVPRIEGRPRVPVLSLHNIGDLFVPFSMEQQYRADVDRHGRGALLVQRAIRATGHCEFAPAEAATAWNDLVDWVEHRDRPAGDRVDRRSVAAADYGCRFSDPAAYAAGVGSRRLFAACP</sequence>
<dbReference type="GO" id="GO:0016787">
    <property type="term" value="F:hydrolase activity"/>
    <property type="evidence" value="ECO:0007669"/>
    <property type="project" value="UniProtKB-KW"/>
</dbReference>